<proteinExistence type="predicted"/>
<dbReference type="AlphaFoldDB" id="M8BLK1"/>
<organism evidence="1">
    <name type="scientific">Aegilops tauschii</name>
    <name type="common">Tausch's goatgrass</name>
    <name type="synonym">Aegilops squarrosa</name>
    <dbReference type="NCBI Taxonomy" id="37682"/>
    <lineage>
        <taxon>Eukaryota</taxon>
        <taxon>Viridiplantae</taxon>
        <taxon>Streptophyta</taxon>
        <taxon>Embryophyta</taxon>
        <taxon>Tracheophyta</taxon>
        <taxon>Spermatophyta</taxon>
        <taxon>Magnoliopsida</taxon>
        <taxon>Liliopsida</taxon>
        <taxon>Poales</taxon>
        <taxon>Poaceae</taxon>
        <taxon>BOP clade</taxon>
        <taxon>Pooideae</taxon>
        <taxon>Triticodae</taxon>
        <taxon>Triticeae</taxon>
        <taxon>Triticinae</taxon>
        <taxon>Aegilops</taxon>
    </lineage>
</organism>
<dbReference type="PANTHER" id="PTHR35828:SF22">
    <property type="entry name" value="OS10G0103633 PROTEIN"/>
    <property type="match status" value="1"/>
</dbReference>
<accession>M8BLK1</accession>
<name>M8BLK1_AEGTA</name>
<evidence type="ECO:0000313" key="1">
    <source>
        <dbReference type="EnsemblPlants" id="EMT07659"/>
    </source>
</evidence>
<sequence length="196" mass="21500">MSFCHDRLSPFMSRCDGIGCSFMLLFFDLNLLRSIKLHTTTSSSGTWGTLTTDNSHPDSLWWSIRDYNRPAVLHGGVLHWLADHGKQTLSYDVRTRMSGLVKLPPTNCSGNQFQLATSSHGNVLKLITLDGFKISMWLHHPPVLAGGGGVGGWVLESVIDVEEKLRPLYPDLPVEGGTDVLVELNGSGKRNGDVVV</sequence>
<protein>
    <submittedName>
        <fullName evidence="1">Uncharacterized protein</fullName>
    </submittedName>
</protein>
<dbReference type="EnsemblPlants" id="EMT07659">
    <property type="protein sequence ID" value="EMT07659"/>
    <property type="gene ID" value="F775_18905"/>
</dbReference>
<reference evidence="1" key="1">
    <citation type="submission" date="2015-06" db="UniProtKB">
        <authorList>
            <consortium name="EnsemblPlants"/>
        </authorList>
    </citation>
    <scope>IDENTIFICATION</scope>
</reference>
<dbReference type="PANTHER" id="PTHR35828">
    <property type="entry name" value="OS08G0203800 PROTEIN-RELATED"/>
    <property type="match status" value="1"/>
</dbReference>